<evidence type="ECO:0000313" key="3">
    <source>
        <dbReference type="Proteomes" id="UP000610456"/>
    </source>
</evidence>
<dbReference type="RefSeq" id="WP_189603675.1">
    <property type="nucleotide sequence ID" value="NZ_BMXB01000002.1"/>
</dbReference>
<dbReference type="Proteomes" id="UP000610456">
    <property type="component" value="Unassembled WGS sequence"/>
</dbReference>
<reference evidence="2" key="2">
    <citation type="submission" date="2020-09" db="EMBL/GenBank/DDBJ databases">
        <authorList>
            <person name="Sun Q."/>
            <person name="Kim S."/>
        </authorList>
    </citation>
    <scope>NUCLEOTIDE SEQUENCE</scope>
    <source>
        <strain evidence="2">KCTC 12719</strain>
    </source>
</reference>
<proteinExistence type="predicted"/>
<comment type="caution">
    <text evidence="2">The sequence shown here is derived from an EMBL/GenBank/DDBJ whole genome shotgun (WGS) entry which is preliminary data.</text>
</comment>
<gene>
    <name evidence="2" type="ORF">GCM10007103_10720</name>
</gene>
<feature type="compositionally biased region" description="Polar residues" evidence="1">
    <location>
        <begin position="27"/>
        <end position="48"/>
    </location>
</feature>
<reference evidence="2" key="1">
    <citation type="journal article" date="2014" name="Int. J. Syst. Evol. Microbiol.">
        <title>Complete genome sequence of Corynebacterium casei LMG S-19264T (=DSM 44701T), isolated from a smear-ripened cheese.</title>
        <authorList>
            <consortium name="US DOE Joint Genome Institute (JGI-PGF)"/>
            <person name="Walter F."/>
            <person name="Albersmeier A."/>
            <person name="Kalinowski J."/>
            <person name="Ruckert C."/>
        </authorList>
    </citation>
    <scope>NUCLEOTIDE SEQUENCE</scope>
    <source>
        <strain evidence="2">KCTC 12719</strain>
    </source>
</reference>
<sequence>MKRVFILIGLICFSADISAQIDRSRETTPVSGMSIPAETNNSFSIPRSTTPPEPSKNPLFPSSKDPFSEKEEKKPVNLTTDNGLLEFKQENFTPKAFKDKDVKEAHKKDQYLGDFTTTGKFVEVYCRDHEYVDGDRVRILVNGEVVYNNLPLTGGYSPILVKLKDGFNTIEFEALNQGSSGPNTAELKVFDENGQPITQNEWNLLTGAKANVIILKE</sequence>
<keyword evidence="3" id="KW-1185">Reference proteome</keyword>
<organism evidence="2 3">
    <name type="scientific">Salinimicrobium marinum</name>
    <dbReference type="NCBI Taxonomy" id="680283"/>
    <lineage>
        <taxon>Bacteria</taxon>
        <taxon>Pseudomonadati</taxon>
        <taxon>Bacteroidota</taxon>
        <taxon>Flavobacteriia</taxon>
        <taxon>Flavobacteriales</taxon>
        <taxon>Flavobacteriaceae</taxon>
        <taxon>Salinimicrobium</taxon>
    </lineage>
</organism>
<dbReference type="EMBL" id="BMXB01000002">
    <property type="protein sequence ID" value="GHA31029.1"/>
    <property type="molecule type" value="Genomic_DNA"/>
</dbReference>
<feature type="region of interest" description="Disordered" evidence="1">
    <location>
        <begin position="25"/>
        <end position="75"/>
    </location>
</feature>
<evidence type="ECO:0008006" key="4">
    <source>
        <dbReference type="Google" id="ProtNLM"/>
    </source>
</evidence>
<name>A0A918VUS7_9FLAO</name>
<protein>
    <recommendedName>
        <fullName evidence="4">Secreted protein</fullName>
    </recommendedName>
</protein>
<evidence type="ECO:0000256" key="1">
    <source>
        <dbReference type="SAM" id="MobiDB-lite"/>
    </source>
</evidence>
<dbReference type="AlphaFoldDB" id="A0A918VUS7"/>
<feature type="compositionally biased region" description="Basic and acidic residues" evidence="1">
    <location>
        <begin position="66"/>
        <end position="75"/>
    </location>
</feature>
<evidence type="ECO:0000313" key="2">
    <source>
        <dbReference type="EMBL" id="GHA31029.1"/>
    </source>
</evidence>
<accession>A0A918VUS7</accession>